<dbReference type="PROSITE" id="PS51186">
    <property type="entry name" value="GNAT"/>
    <property type="match status" value="1"/>
</dbReference>
<comment type="caution">
    <text evidence="2">The sequence shown here is derived from an EMBL/GenBank/DDBJ whole genome shotgun (WGS) entry which is preliminary data.</text>
</comment>
<dbReference type="EMBL" id="PDYG01000134">
    <property type="protein sequence ID" value="PHU36347.1"/>
    <property type="molecule type" value="Genomic_DNA"/>
</dbReference>
<dbReference type="InterPro" id="IPR000182">
    <property type="entry name" value="GNAT_dom"/>
</dbReference>
<dbReference type="Gene3D" id="3.40.630.30">
    <property type="match status" value="1"/>
</dbReference>
<proteinExistence type="predicted"/>
<sequence>MIMERKIETERLILRTVTVDDAEAIFKWAADPDVNKYLIYPLHKDINVTREWLKSRDIDGKDEFDLGFVLKETGELIGQGGLFYHGDLDAWSIGYNLRKDYWGQGLVPEAIQAIIDYVDKEKGVRAIVGEFAKENSKSRRVMEKLGMTYWKDGQYSKFDGSVTFEACWYKKEYR</sequence>
<keyword evidence="2" id="KW-0808">Transferase</keyword>
<evidence type="ECO:0000313" key="3">
    <source>
        <dbReference type="Proteomes" id="UP000224563"/>
    </source>
</evidence>
<accession>A0A2G3DZ84</accession>
<reference evidence="2 3" key="2">
    <citation type="submission" date="2017-10" db="EMBL/GenBank/DDBJ databases">
        <authorList>
            <person name="Banno H."/>
            <person name="Chua N.-H."/>
        </authorList>
    </citation>
    <scope>NUCLEOTIDE SEQUENCE [LARGE SCALE GENOMIC DNA]</scope>
    <source>
        <strain evidence="2 3">JK623</strain>
    </source>
</reference>
<keyword evidence="3" id="KW-1185">Reference proteome</keyword>
<dbReference type="PANTHER" id="PTHR43792:SF1">
    <property type="entry name" value="N-ACETYLTRANSFERASE DOMAIN-CONTAINING PROTEIN"/>
    <property type="match status" value="1"/>
</dbReference>
<evidence type="ECO:0000313" key="2">
    <source>
        <dbReference type="EMBL" id="PHU36347.1"/>
    </source>
</evidence>
<feature type="domain" description="N-acetyltransferase" evidence="1">
    <location>
        <begin position="12"/>
        <end position="174"/>
    </location>
</feature>
<dbReference type="InterPro" id="IPR016181">
    <property type="entry name" value="Acyl_CoA_acyltransferase"/>
</dbReference>
<dbReference type="Proteomes" id="UP000224563">
    <property type="component" value="Unassembled WGS sequence"/>
</dbReference>
<reference evidence="2 3" key="1">
    <citation type="submission" date="2017-10" db="EMBL/GenBank/DDBJ databases">
        <title>Resolving the taxonomy of Roseburia spp., Eubacterium rectale and Agathobacter spp. through phylogenomic analysis.</title>
        <authorList>
            <person name="Sheridan P.O."/>
            <person name="Walker A.W."/>
            <person name="Duncan S.H."/>
            <person name="Scott K.P."/>
            <person name="Toole P.W.O."/>
            <person name="Luis P."/>
            <person name="Flint H.J."/>
        </authorList>
    </citation>
    <scope>NUCLEOTIDE SEQUENCE [LARGE SCALE GENOMIC DNA]</scope>
    <source>
        <strain evidence="2 3">JK623</strain>
    </source>
</reference>
<evidence type="ECO:0000259" key="1">
    <source>
        <dbReference type="PROSITE" id="PS51186"/>
    </source>
</evidence>
<dbReference type="PANTHER" id="PTHR43792">
    <property type="entry name" value="GNAT FAMILY, PUTATIVE (AFU_ORTHOLOGUE AFUA_3G00765)-RELATED-RELATED"/>
    <property type="match status" value="1"/>
</dbReference>
<dbReference type="GO" id="GO:0016747">
    <property type="term" value="F:acyltransferase activity, transferring groups other than amino-acyl groups"/>
    <property type="evidence" value="ECO:0007669"/>
    <property type="project" value="InterPro"/>
</dbReference>
<dbReference type="Pfam" id="PF13302">
    <property type="entry name" value="Acetyltransf_3"/>
    <property type="match status" value="1"/>
</dbReference>
<name>A0A2G3DZ84_9FIRM</name>
<gene>
    <name evidence="2" type="ORF">CSX02_12240</name>
</gene>
<organism evidence="2 3">
    <name type="scientific">Agathobacter ruminis</name>
    <dbReference type="NCBI Taxonomy" id="1712665"/>
    <lineage>
        <taxon>Bacteria</taxon>
        <taxon>Bacillati</taxon>
        <taxon>Bacillota</taxon>
        <taxon>Clostridia</taxon>
        <taxon>Lachnospirales</taxon>
        <taxon>Lachnospiraceae</taxon>
        <taxon>Agathobacter</taxon>
    </lineage>
</organism>
<dbReference type="SUPFAM" id="SSF55729">
    <property type="entry name" value="Acyl-CoA N-acyltransferases (Nat)"/>
    <property type="match status" value="1"/>
</dbReference>
<protein>
    <submittedName>
        <fullName evidence="2">GNAT family N-acetyltransferase</fullName>
    </submittedName>
</protein>
<dbReference type="InterPro" id="IPR051531">
    <property type="entry name" value="N-acetyltransferase"/>
</dbReference>
<dbReference type="AlphaFoldDB" id="A0A2G3DZ84"/>